<comment type="subcellular location">
    <subcellularLocation>
        <location evidence="1">Cell inner membrane</location>
        <topology evidence="1">Multi-pass membrane protein</topology>
    </subcellularLocation>
</comment>
<keyword evidence="3" id="KW-1003">Cell membrane</keyword>
<name>E5Y303_BILW3</name>
<dbReference type="eggNOG" id="COG3090">
    <property type="taxonomic scope" value="Bacteria"/>
</dbReference>
<feature type="transmembrane region" description="Helical" evidence="9">
    <location>
        <begin position="20"/>
        <end position="42"/>
    </location>
</feature>
<dbReference type="AlphaFoldDB" id="E5Y303"/>
<dbReference type="PANTHER" id="PTHR35011:SF4">
    <property type="entry name" value="SLL1102 PROTEIN"/>
    <property type="match status" value="1"/>
</dbReference>
<keyword evidence="4" id="KW-0997">Cell inner membrane</keyword>
<evidence type="ECO:0000256" key="3">
    <source>
        <dbReference type="ARBA" id="ARBA00022475"/>
    </source>
</evidence>
<comment type="caution">
    <text evidence="11">The sequence shown here is derived from an EMBL/GenBank/DDBJ whole genome shotgun (WGS) entry which is preliminary data.</text>
</comment>
<sequence length="176" mass="20499">MEVPKRPKPFSMLDKVLDWINVFSLLSVAVLMFVQVILRYVLKMPLMGIEELCYFPTVWLYLFAAVKASSERGQLVARVLEIFCKRQRSIFLLRGIAAFASSAILLWLTWWGYDYLKYALRLQKETASLYLPWIYAEAAVFVSMFLMTLYTLLELRDMITLYRTTPASLPVEKEGD</sequence>
<feature type="transmembrane region" description="Helical" evidence="9">
    <location>
        <begin position="133"/>
        <end position="153"/>
    </location>
</feature>
<evidence type="ECO:0000313" key="12">
    <source>
        <dbReference type="Proteomes" id="UP000006034"/>
    </source>
</evidence>
<dbReference type="Proteomes" id="UP000006034">
    <property type="component" value="Unassembled WGS sequence"/>
</dbReference>
<evidence type="ECO:0000256" key="2">
    <source>
        <dbReference type="ARBA" id="ARBA00022448"/>
    </source>
</evidence>
<dbReference type="PANTHER" id="PTHR35011">
    <property type="entry name" value="2,3-DIKETO-L-GULONATE TRAP TRANSPORTER SMALL PERMEASE PROTEIN YIAM"/>
    <property type="match status" value="1"/>
</dbReference>
<organism evidence="11 12">
    <name type="scientific">Bilophila wadsworthia (strain 3_1_6)</name>
    <dbReference type="NCBI Taxonomy" id="563192"/>
    <lineage>
        <taxon>Bacteria</taxon>
        <taxon>Pseudomonadati</taxon>
        <taxon>Thermodesulfobacteriota</taxon>
        <taxon>Desulfovibrionia</taxon>
        <taxon>Desulfovibrionales</taxon>
        <taxon>Desulfovibrionaceae</taxon>
        <taxon>Bilophila</taxon>
    </lineage>
</organism>
<evidence type="ECO:0000259" key="10">
    <source>
        <dbReference type="Pfam" id="PF04290"/>
    </source>
</evidence>
<dbReference type="InterPro" id="IPR055348">
    <property type="entry name" value="DctQ"/>
</dbReference>
<evidence type="ECO:0000256" key="8">
    <source>
        <dbReference type="ARBA" id="ARBA00038436"/>
    </source>
</evidence>
<dbReference type="GeneID" id="78087248"/>
<evidence type="ECO:0000256" key="5">
    <source>
        <dbReference type="ARBA" id="ARBA00022692"/>
    </source>
</evidence>
<dbReference type="EMBL" id="ADCP02000002">
    <property type="protein sequence ID" value="EFV45632.2"/>
    <property type="molecule type" value="Genomic_DNA"/>
</dbReference>
<evidence type="ECO:0000256" key="9">
    <source>
        <dbReference type="SAM" id="Phobius"/>
    </source>
</evidence>
<feature type="domain" description="Tripartite ATP-independent periplasmic transporters DctQ component" evidence="10">
    <location>
        <begin position="29"/>
        <end position="158"/>
    </location>
</feature>
<evidence type="ECO:0000313" key="11">
    <source>
        <dbReference type="EMBL" id="EFV45632.2"/>
    </source>
</evidence>
<accession>E5Y303</accession>
<keyword evidence="7 9" id="KW-0472">Membrane</keyword>
<keyword evidence="6 9" id="KW-1133">Transmembrane helix</keyword>
<keyword evidence="5 9" id="KW-0812">Transmembrane</keyword>
<protein>
    <recommendedName>
        <fullName evidence="10">Tripartite ATP-independent periplasmic transporters DctQ component domain-containing protein</fullName>
    </recommendedName>
</protein>
<evidence type="ECO:0000256" key="4">
    <source>
        <dbReference type="ARBA" id="ARBA00022519"/>
    </source>
</evidence>
<dbReference type="OrthoDB" id="6104548at2"/>
<dbReference type="GO" id="GO:0005886">
    <property type="term" value="C:plasma membrane"/>
    <property type="evidence" value="ECO:0007669"/>
    <property type="project" value="UniProtKB-SubCell"/>
</dbReference>
<dbReference type="STRING" id="563192.HMPREF0179_00564"/>
<evidence type="ECO:0000256" key="6">
    <source>
        <dbReference type="ARBA" id="ARBA00022989"/>
    </source>
</evidence>
<feature type="transmembrane region" description="Helical" evidence="9">
    <location>
        <begin position="91"/>
        <end position="113"/>
    </location>
</feature>
<reference evidence="11 12" key="1">
    <citation type="submission" date="2010-10" db="EMBL/GenBank/DDBJ databases">
        <authorList>
            <consortium name="The Broad Institute Genome Sequencing Platform"/>
            <person name="Ward D."/>
            <person name="Earl A."/>
            <person name="Feldgarden M."/>
            <person name="Young S.K."/>
            <person name="Gargeya S."/>
            <person name="Zeng Q."/>
            <person name="Alvarado L."/>
            <person name="Berlin A."/>
            <person name="Bochicchio J."/>
            <person name="Chapman S.B."/>
            <person name="Chen Z."/>
            <person name="Freedman E."/>
            <person name="Gellesch M."/>
            <person name="Goldberg J."/>
            <person name="Griggs A."/>
            <person name="Gujja S."/>
            <person name="Heilman E."/>
            <person name="Heiman D."/>
            <person name="Howarth C."/>
            <person name="Mehta T."/>
            <person name="Neiman D."/>
            <person name="Pearson M."/>
            <person name="Roberts A."/>
            <person name="Saif S."/>
            <person name="Shea T."/>
            <person name="Shenoy N."/>
            <person name="Sisk P."/>
            <person name="Stolte C."/>
            <person name="Sykes S."/>
            <person name="White J."/>
            <person name="Yandava C."/>
            <person name="Allen-Vercoe E."/>
            <person name="Sibley C."/>
            <person name="Ambrose C.E."/>
            <person name="Strauss J."/>
            <person name="Daigneault M."/>
            <person name="Haas B."/>
            <person name="Nusbaum C."/>
            <person name="Birren B."/>
        </authorList>
    </citation>
    <scope>NUCLEOTIDE SEQUENCE [LARGE SCALE GENOMIC DNA]</scope>
    <source>
        <strain evidence="11 12">3_1_6</strain>
    </source>
</reference>
<dbReference type="RefSeq" id="WP_009368513.1">
    <property type="nucleotide sequence ID" value="NZ_KE150239.1"/>
</dbReference>
<reference evidence="11 12" key="2">
    <citation type="submission" date="2013-04" db="EMBL/GenBank/DDBJ databases">
        <title>The Genome Sequence of Bilophila wadsworthia 3_1_6.</title>
        <authorList>
            <consortium name="The Broad Institute Genomics Platform"/>
            <person name="Earl A."/>
            <person name="Ward D."/>
            <person name="Feldgarden M."/>
            <person name="Gevers D."/>
            <person name="Sibley C."/>
            <person name="Strauss J."/>
            <person name="Allen-Vercoe E."/>
            <person name="Walker B."/>
            <person name="Young S."/>
            <person name="Zeng Q."/>
            <person name="Gargeya S."/>
            <person name="Fitzgerald M."/>
            <person name="Haas B."/>
            <person name="Abouelleil A."/>
            <person name="Allen A.W."/>
            <person name="Alvarado L."/>
            <person name="Arachchi H.M."/>
            <person name="Berlin A.M."/>
            <person name="Chapman S.B."/>
            <person name="Gainer-Dewar J."/>
            <person name="Goldberg J."/>
            <person name="Griggs A."/>
            <person name="Gujja S."/>
            <person name="Hansen M."/>
            <person name="Howarth C."/>
            <person name="Imamovic A."/>
            <person name="Ireland A."/>
            <person name="Larimer J."/>
            <person name="McCowan C."/>
            <person name="Murphy C."/>
            <person name="Pearson M."/>
            <person name="Poon T.W."/>
            <person name="Priest M."/>
            <person name="Roberts A."/>
            <person name="Saif S."/>
            <person name="Shea T."/>
            <person name="Sisk P."/>
            <person name="Sykes S."/>
            <person name="Wortman J."/>
            <person name="Nusbaum C."/>
            <person name="Birren B."/>
        </authorList>
    </citation>
    <scope>NUCLEOTIDE SEQUENCE [LARGE SCALE GENOMIC DNA]</scope>
    <source>
        <strain evidence="11 12">3_1_6</strain>
    </source>
</reference>
<comment type="similarity">
    <text evidence="8">Belongs to the TRAP transporter small permease family.</text>
</comment>
<dbReference type="InterPro" id="IPR007387">
    <property type="entry name" value="TRAP_DctQ"/>
</dbReference>
<proteinExistence type="inferred from homology"/>
<evidence type="ECO:0000256" key="7">
    <source>
        <dbReference type="ARBA" id="ARBA00023136"/>
    </source>
</evidence>
<keyword evidence="2" id="KW-0813">Transport</keyword>
<keyword evidence="12" id="KW-1185">Reference proteome</keyword>
<gene>
    <name evidence="11" type="ORF">HMPREF0179_00564</name>
</gene>
<evidence type="ECO:0000256" key="1">
    <source>
        <dbReference type="ARBA" id="ARBA00004429"/>
    </source>
</evidence>
<dbReference type="Pfam" id="PF04290">
    <property type="entry name" value="DctQ"/>
    <property type="match status" value="1"/>
</dbReference>
<dbReference type="HOGENOM" id="CLU_086356_6_0_7"/>